<dbReference type="InterPro" id="IPR013689">
    <property type="entry name" value="RNA_helicase_ATP-dep_HrpB_C"/>
</dbReference>
<evidence type="ECO:0000259" key="7">
    <source>
        <dbReference type="PROSITE" id="PS51194"/>
    </source>
</evidence>
<dbReference type="PROSITE" id="PS51194">
    <property type="entry name" value="HELICASE_CTER"/>
    <property type="match status" value="1"/>
</dbReference>
<sequence length="802" mass="87620">MYPPEISGLPIFPFLDDIAARLESSASRFLILTAETAAGKSTAVPFALLDHFPGKIVLLEPRRLAVSAVASRVAPLLGEQPGETAGYRLRFETKISGRTRFEVLTEAILINMLQADPSLEGVSVVVIDEFHERSVHADLALTFLKEAMLLRDDLFVLVMSATINVEKLSLFLEPTLPAPVLSVPGRRFPVKIEYAGARSAAAAVMDELSGTAENTKSGAGTPSDGAVLVFLPGIADIRRCARELAAAGAERFAEILILHSSVPFDEQRAVLDPGTGVPEKRRVILSSAIAETSLTVPDVTVVVDSGLSRISRFDPRSGMGRLSTEPESAFSAEQRAGRAGRLRAGRCVRLWNEHEVRVTETPPEILRTDLMPVVLECAQWGVTDAASLSWLDTPPSGAWNAARDLLQTMECLDESFRITSKGRAALKLGVHPRIACTALSGGREAIAAAVSYAGLDERAVAEKRRLALDLERRLKTCGYPVPAAPAYGIEAALLAGFPDRLCASLGGGTYRFPSGRVASLSDDECRQHAVFPAWIVAPDADAGERTGRIYAWHPLPADFAEAWLANRARVEYEVEFEERGKGSVRKVRKTEYVRYGKLELSSRRVETEPADAAAAVCGAVRKNGLETLPWNDAARSFLLRVRFLEARAPDRPAADGERGAFSDEALLASLERWLVPFLPPDGTVTAELLYDALYWYCGGAAVDKAVPVLLTLANGKKRKLRYERIAGTVTPVLEAVVQELFGCFETPLVSGEPVLLRLLSPARRPLQVTRDLAGFWENTWPDVCKEMKGRYPKHNWDYRRFE</sequence>
<reference evidence="9" key="1">
    <citation type="submission" date="2011-04" db="EMBL/GenBank/DDBJ databases">
        <title>The complete genome of Treponema brennaborense DSM 12168.</title>
        <authorList>
            <person name="Lucas S."/>
            <person name="Han J."/>
            <person name="Lapidus A."/>
            <person name="Bruce D."/>
            <person name="Goodwin L."/>
            <person name="Pitluck S."/>
            <person name="Peters L."/>
            <person name="Kyrpides N."/>
            <person name="Mavromatis K."/>
            <person name="Ivanova N."/>
            <person name="Mikhailova N."/>
            <person name="Pagani I."/>
            <person name="Teshima H."/>
            <person name="Detter J.C."/>
            <person name="Tapia R."/>
            <person name="Han C."/>
            <person name="Land M."/>
            <person name="Hauser L."/>
            <person name="Markowitz V."/>
            <person name="Cheng J.-F."/>
            <person name="Hugenholtz P."/>
            <person name="Woyke T."/>
            <person name="Wu D."/>
            <person name="Gronow S."/>
            <person name="Wellnitz S."/>
            <person name="Brambilla E."/>
            <person name="Klenk H.-P."/>
            <person name="Eisen J.A."/>
        </authorList>
    </citation>
    <scope>NUCLEOTIDE SEQUENCE [LARGE SCALE GENOMIC DNA]</scope>
    <source>
        <strain evidence="9">DSM 12168 / CIP 105900 / DD5/3</strain>
    </source>
</reference>
<evidence type="ECO:0000259" key="6">
    <source>
        <dbReference type="PROSITE" id="PS51192"/>
    </source>
</evidence>
<gene>
    <name evidence="8" type="ordered locus">Trebr_2418</name>
</gene>
<keyword evidence="3 8" id="KW-0347">Helicase</keyword>
<dbReference type="InterPro" id="IPR001650">
    <property type="entry name" value="Helicase_C-like"/>
</dbReference>
<dbReference type="CDD" id="cd18791">
    <property type="entry name" value="SF2_C_RHA"/>
    <property type="match status" value="1"/>
</dbReference>
<dbReference type="AlphaFoldDB" id="F4LMT5"/>
<dbReference type="PROSITE" id="PS51192">
    <property type="entry name" value="HELICASE_ATP_BIND_1"/>
    <property type="match status" value="1"/>
</dbReference>
<dbReference type="Gene3D" id="1.10.10.2130">
    <property type="entry name" value="DEAH helicase family, winged-helix domain"/>
    <property type="match status" value="1"/>
</dbReference>
<evidence type="ECO:0000313" key="9">
    <source>
        <dbReference type="Proteomes" id="UP000006546"/>
    </source>
</evidence>
<dbReference type="PANTHER" id="PTHR43519">
    <property type="entry name" value="ATP-DEPENDENT RNA HELICASE HRPB"/>
    <property type="match status" value="1"/>
</dbReference>
<dbReference type="GO" id="GO:0003676">
    <property type="term" value="F:nucleic acid binding"/>
    <property type="evidence" value="ECO:0007669"/>
    <property type="project" value="InterPro"/>
</dbReference>
<dbReference type="KEGG" id="tbe:Trebr_2418"/>
<dbReference type="STRING" id="906968.Trebr_2418"/>
<dbReference type="GO" id="GO:0016787">
    <property type="term" value="F:hydrolase activity"/>
    <property type="evidence" value="ECO:0007669"/>
    <property type="project" value="UniProtKB-KW"/>
</dbReference>
<dbReference type="InterPro" id="IPR042035">
    <property type="entry name" value="DEAH_win-hel_dom"/>
</dbReference>
<dbReference type="Pfam" id="PF08482">
    <property type="entry name" value="HrpB_C"/>
    <property type="match status" value="1"/>
</dbReference>
<dbReference type="GO" id="GO:0004386">
    <property type="term" value="F:helicase activity"/>
    <property type="evidence" value="ECO:0007669"/>
    <property type="project" value="UniProtKB-KW"/>
</dbReference>
<evidence type="ECO:0000256" key="2">
    <source>
        <dbReference type="ARBA" id="ARBA00022801"/>
    </source>
</evidence>
<dbReference type="InterPro" id="IPR010225">
    <property type="entry name" value="HrpB"/>
</dbReference>
<dbReference type="PIRSF" id="PIRSF005496">
    <property type="entry name" value="ATP_hel_hrpB"/>
    <property type="match status" value="1"/>
</dbReference>
<dbReference type="InterPro" id="IPR014001">
    <property type="entry name" value="Helicase_ATP-bd"/>
</dbReference>
<dbReference type="HOGENOM" id="CLU_001832_5_6_12"/>
<dbReference type="EMBL" id="CP002696">
    <property type="protein sequence ID" value="AEE17825.1"/>
    <property type="molecule type" value="Genomic_DNA"/>
</dbReference>
<evidence type="ECO:0000256" key="4">
    <source>
        <dbReference type="ARBA" id="ARBA00022840"/>
    </source>
</evidence>
<dbReference type="SMART" id="SM00487">
    <property type="entry name" value="DEXDc"/>
    <property type="match status" value="1"/>
</dbReference>
<evidence type="ECO:0000256" key="1">
    <source>
        <dbReference type="ARBA" id="ARBA00022741"/>
    </source>
</evidence>
<dbReference type="RefSeq" id="WP_013759526.1">
    <property type="nucleotide sequence ID" value="NC_015500.1"/>
</dbReference>
<evidence type="ECO:0000313" key="8">
    <source>
        <dbReference type="EMBL" id="AEE17825.1"/>
    </source>
</evidence>
<dbReference type="InterPro" id="IPR027417">
    <property type="entry name" value="P-loop_NTPase"/>
</dbReference>
<dbReference type="SMART" id="SM00490">
    <property type="entry name" value="HELICc"/>
    <property type="match status" value="1"/>
</dbReference>
<dbReference type="PANTHER" id="PTHR43519:SF1">
    <property type="entry name" value="ATP-DEPENDENT RNA HELICASE HRPB"/>
    <property type="match status" value="1"/>
</dbReference>
<protein>
    <submittedName>
        <fullName evidence="8">ATP-dependent helicase HrpB</fullName>
    </submittedName>
</protein>
<organism evidence="8 9">
    <name type="scientific">Treponema brennaborense (strain DSM 12168 / CIP 105900 / DD5/3)</name>
    <dbReference type="NCBI Taxonomy" id="906968"/>
    <lineage>
        <taxon>Bacteria</taxon>
        <taxon>Pseudomonadati</taxon>
        <taxon>Spirochaetota</taxon>
        <taxon>Spirochaetia</taxon>
        <taxon>Spirochaetales</taxon>
        <taxon>Treponemataceae</taxon>
        <taxon>Treponema</taxon>
    </lineage>
</organism>
<feature type="domain" description="Helicase ATP-binding" evidence="6">
    <location>
        <begin position="21"/>
        <end position="181"/>
    </location>
</feature>
<dbReference type="Proteomes" id="UP000006546">
    <property type="component" value="Chromosome"/>
</dbReference>
<dbReference type="InterPro" id="IPR011545">
    <property type="entry name" value="DEAD/DEAH_box_helicase_dom"/>
</dbReference>
<accession>F4LMT5</accession>
<evidence type="ECO:0000256" key="3">
    <source>
        <dbReference type="ARBA" id="ARBA00022806"/>
    </source>
</evidence>
<feature type="region of interest" description="Disordered" evidence="5">
    <location>
        <begin position="316"/>
        <end position="335"/>
    </location>
</feature>
<dbReference type="eggNOG" id="COG1643">
    <property type="taxonomic scope" value="Bacteria"/>
</dbReference>
<keyword evidence="4" id="KW-0067">ATP-binding</keyword>
<name>F4LMT5_TREBD</name>
<evidence type="ECO:0000256" key="5">
    <source>
        <dbReference type="SAM" id="MobiDB-lite"/>
    </source>
</evidence>
<dbReference type="OrthoDB" id="9808833at2"/>
<dbReference type="Gene3D" id="3.40.50.300">
    <property type="entry name" value="P-loop containing nucleotide triphosphate hydrolases"/>
    <property type="match status" value="2"/>
</dbReference>
<keyword evidence="2" id="KW-0378">Hydrolase</keyword>
<dbReference type="Pfam" id="PF00271">
    <property type="entry name" value="Helicase_C"/>
    <property type="match status" value="1"/>
</dbReference>
<dbReference type="Pfam" id="PF00270">
    <property type="entry name" value="DEAD"/>
    <property type="match status" value="1"/>
</dbReference>
<dbReference type="SUPFAM" id="SSF52540">
    <property type="entry name" value="P-loop containing nucleoside triphosphate hydrolases"/>
    <property type="match status" value="1"/>
</dbReference>
<keyword evidence="1" id="KW-0547">Nucleotide-binding</keyword>
<proteinExistence type="predicted"/>
<feature type="domain" description="Helicase C-terminal" evidence="7">
    <location>
        <begin position="203"/>
        <end position="381"/>
    </location>
</feature>
<dbReference type="GO" id="GO:0005524">
    <property type="term" value="F:ATP binding"/>
    <property type="evidence" value="ECO:0007669"/>
    <property type="project" value="UniProtKB-KW"/>
</dbReference>
<keyword evidence="9" id="KW-1185">Reference proteome</keyword>